<accession>A0ABN1HMM2</accession>
<protein>
    <recommendedName>
        <fullName evidence="4">Lipoprotein</fullName>
    </recommendedName>
</protein>
<feature type="compositionally biased region" description="Pro residues" evidence="1">
    <location>
        <begin position="43"/>
        <end position="52"/>
    </location>
</feature>
<sequence>MNVLVLLTIAGCATVTAGPTPTDGRQQGARGSAAPERLVSPSPTRPVAPPSPRSALVRTGDPPRHTNWKPIASGQSPFVGWGGPMEASGCEGGKVRVTLTLADEPPARFVLGNGSRVDGVDLDRPASPGSRSSSLTFRRLDDRPCTLRIEWQTPNLVLDGLGEARKRLRIDDP</sequence>
<evidence type="ECO:0008006" key="4">
    <source>
        <dbReference type="Google" id="ProtNLM"/>
    </source>
</evidence>
<reference evidence="2 3" key="1">
    <citation type="journal article" date="2019" name="Int. J. Syst. Evol. Microbiol.">
        <title>The Global Catalogue of Microorganisms (GCM) 10K type strain sequencing project: providing services to taxonomists for standard genome sequencing and annotation.</title>
        <authorList>
            <consortium name="The Broad Institute Genomics Platform"/>
            <consortium name="The Broad Institute Genome Sequencing Center for Infectious Disease"/>
            <person name="Wu L."/>
            <person name="Ma J."/>
        </authorList>
    </citation>
    <scope>NUCLEOTIDE SEQUENCE [LARGE SCALE GENOMIC DNA]</scope>
    <source>
        <strain evidence="2 3">JCM 10367</strain>
    </source>
</reference>
<feature type="region of interest" description="Disordered" evidence="1">
    <location>
        <begin position="15"/>
        <end position="85"/>
    </location>
</feature>
<organism evidence="2 3">
    <name type="scientific">Streptomyces thermocarboxydovorans</name>
    <dbReference type="NCBI Taxonomy" id="59298"/>
    <lineage>
        <taxon>Bacteria</taxon>
        <taxon>Bacillati</taxon>
        <taxon>Actinomycetota</taxon>
        <taxon>Actinomycetes</taxon>
        <taxon>Kitasatosporales</taxon>
        <taxon>Streptomycetaceae</taxon>
        <taxon>Streptomyces</taxon>
    </lineage>
</organism>
<keyword evidence="3" id="KW-1185">Reference proteome</keyword>
<dbReference type="EMBL" id="BAAAGU010000047">
    <property type="protein sequence ID" value="GAA0659404.1"/>
    <property type="molecule type" value="Genomic_DNA"/>
</dbReference>
<evidence type="ECO:0000313" key="3">
    <source>
        <dbReference type="Proteomes" id="UP001500724"/>
    </source>
</evidence>
<proteinExistence type="predicted"/>
<gene>
    <name evidence="2" type="ORF">GCM10009535_43440</name>
</gene>
<evidence type="ECO:0000313" key="2">
    <source>
        <dbReference type="EMBL" id="GAA0659404.1"/>
    </source>
</evidence>
<evidence type="ECO:0000256" key="1">
    <source>
        <dbReference type="SAM" id="MobiDB-lite"/>
    </source>
</evidence>
<name>A0ABN1HMM2_9ACTN</name>
<dbReference type="Proteomes" id="UP001500724">
    <property type="component" value="Unassembled WGS sequence"/>
</dbReference>
<comment type="caution">
    <text evidence="2">The sequence shown here is derived from an EMBL/GenBank/DDBJ whole genome shotgun (WGS) entry which is preliminary data.</text>
</comment>